<evidence type="ECO:0000313" key="1">
    <source>
        <dbReference type="EMBL" id="MBW4465077.1"/>
    </source>
</evidence>
<evidence type="ECO:0000313" key="2">
    <source>
        <dbReference type="Proteomes" id="UP000707356"/>
    </source>
</evidence>
<dbReference type="Proteomes" id="UP000707356">
    <property type="component" value="Unassembled WGS sequence"/>
</dbReference>
<accession>A0A951U533</accession>
<proteinExistence type="predicted"/>
<protein>
    <submittedName>
        <fullName evidence="1">Uncharacterized protein</fullName>
    </submittedName>
</protein>
<comment type="caution">
    <text evidence="1">The sequence shown here is derived from an EMBL/GenBank/DDBJ whole genome shotgun (WGS) entry which is preliminary data.</text>
</comment>
<reference evidence="1" key="2">
    <citation type="journal article" date="2022" name="Microbiol. Resour. Announc.">
        <title>Metagenome Sequencing to Explore Phylogenomics of Terrestrial Cyanobacteria.</title>
        <authorList>
            <person name="Ward R.D."/>
            <person name="Stajich J.E."/>
            <person name="Johansen J.R."/>
            <person name="Huntemann M."/>
            <person name="Clum A."/>
            <person name="Foster B."/>
            <person name="Foster B."/>
            <person name="Roux S."/>
            <person name="Palaniappan K."/>
            <person name="Varghese N."/>
            <person name="Mukherjee S."/>
            <person name="Reddy T.B.K."/>
            <person name="Daum C."/>
            <person name="Copeland A."/>
            <person name="Chen I.A."/>
            <person name="Ivanova N.N."/>
            <person name="Kyrpides N.C."/>
            <person name="Shapiro N."/>
            <person name="Eloe-Fadrosh E.A."/>
            <person name="Pietrasiak N."/>
        </authorList>
    </citation>
    <scope>NUCLEOTIDE SEQUENCE</scope>
    <source>
        <strain evidence="1">GSE-TBD4-15B</strain>
    </source>
</reference>
<dbReference type="EMBL" id="JAHHHV010000030">
    <property type="protein sequence ID" value="MBW4465077.1"/>
    <property type="molecule type" value="Genomic_DNA"/>
</dbReference>
<sequence length="329" mass="36590">MLGVRHRQFIQSHLVAEKTEFEISGIQDSGNLGSKSDSKSGKFVGDDFVAIVPNGIIIIGDGVPPVHNALESTPYFGAYPYGLLPGLILENIALTAREEESAIDILKRANATLGELYKGLSLSPYTPHNRAGACFVIAKLGSESTELISGGDTIALWELVDGTYGWSKNQVYEVDQARNKDFTYQMNRATADHGNAAPQVIWSDEYYGTCFRVSRDRFTNNPQELNSYPMLDGAPFSQIQPLLQSVEFPTASLKWLMLLTDGCFPVKWSENMETLFHKFKACIDSNLSSEDVFKFMRDANQVSPASHTNEPELTFLVIKNLEFFNAYTE</sequence>
<gene>
    <name evidence="1" type="ORF">KME07_06510</name>
</gene>
<name>A0A951U533_9CYAN</name>
<dbReference type="AlphaFoldDB" id="A0A951U533"/>
<reference evidence="1" key="1">
    <citation type="submission" date="2021-05" db="EMBL/GenBank/DDBJ databases">
        <authorList>
            <person name="Pietrasiak N."/>
            <person name="Ward R."/>
            <person name="Stajich J.E."/>
            <person name="Kurbessoian T."/>
        </authorList>
    </citation>
    <scope>NUCLEOTIDE SEQUENCE</scope>
    <source>
        <strain evidence="1">GSE-TBD4-15B</strain>
    </source>
</reference>
<organism evidence="1 2">
    <name type="scientific">Pegethrix bostrychoides GSE-TBD4-15B</name>
    <dbReference type="NCBI Taxonomy" id="2839662"/>
    <lineage>
        <taxon>Bacteria</taxon>
        <taxon>Bacillati</taxon>
        <taxon>Cyanobacteriota</taxon>
        <taxon>Cyanophyceae</taxon>
        <taxon>Oculatellales</taxon>
        <taxon>Oculatellaceae</taxon>
        <taxon>Pegethrix</taxon>
    </lineage>
</organism>